<evidence type="ECO:0000313" key="2">
    <source>
        <dbReference type="Proteomes" id="UP000597507"/>
    </source>
</evidence>
<accession>A0A8J3EEA7</accession>
<dbReference type="RefSeq" id="WP_188903803.1">
    <property type="nucleotide sequence ID" value="NZ_BMKS01000021.1"/>
</dbReference>
<proteinExistence type="predicted"/>
<reference evidence="1 2" key="1">
    <citation type="journal article" date="2014" name="Int. J. Syst. Evol. Microbiol.">
        <title>Complete genome sequence of Corynebacterium casei LMG S-19264T (=DSM 44701T), isolated from a smear-ripened cheese.</title>
        <authorList>
            <consortium name="US DOE Joint Genome Institute (JGI-PGF)"/>
            <person name="Walter F."/>
            <person name="Albersmeier A."/>
            <person name="Kalinowski J."/>
            <person name="Ruckert C."/>
        </authorList>
    </citation>
    <scope>NUCLEOTIDE SEQUENCE [LARGE SCALE GENOMIC DNA]</scope>
    <source>
        <strain evidence="1 2">CGMCC 1.16330</strain>
    </source>
</reference>
<keyword evidence="2" id="KW-1185">Reference proteome</keyword>
<evidence type="ECO:0000313" key="1">
    <source>
        <dbReference type="EMBL" id="GGG50122.1"/>
    </source>
</evidence>
<sequence>MSINIEQAFIKQFEAEVHEAYQRQGSKLRPTVRSKTGVKGASTVFPRVGKGTAASKARNGAVPVMNLEYANAECFLQDYYAGEWIDHFDDLKTALDERAVVAAAGAYALGRKTDELIIAALDTATREASGTGTGITDTDGLTRQKVLLAFEMMGEADVPDDGQRYAVVGWKQWSELLQIEEFANADYIGDDELPWKGTQAKRWLGALWIPHSGLTKTGQLRYCYFYHKTAVGHAVGSEVVTDITWHGDRAAYFVNNMMSQGAVLIDDTGVVRMRCFE</sequence>
<dbReference type="EMBL" id="BMKS01000021">
    <property type="protein sequence ID" value="GGG50122.1"/>
    <property type="molecule type" value="Genomic_DNA"/>
</dbReference>
<gene>
    <name evidence="1" type="ORF">GCM10010964_41720</name>
</gene>
<comment type="caution">
    <text evidence="1">The sequence shown here is derived from an EMBL/GenBank/DDBJ whole genome shotgun (WGS) entry which is preliminary data.</text>
</comment>
<dbReference type="AlphaFoldDB" id="A0A8J3EEA7"/>
<dbReference type="InterPro" id="IPR045565">
    <property type="entry name" value="Phage_capsid_2"/>
</dbReference>
<protein>
    <submittedName>
        <fullName evidence="1">Uncharacterized protein</fullName>
    </submittedName>
</protein>
<dbReference type="Pfam" id="PF19821">
    <property type="entry name" value="Phage_capsid_2"/>
    <property type="match status" value="1"/>
</dbReference>
<dbReference type="Proteomes" id="UP000597507">
    <property type="component" value="Unassembled WGS sequence"/>
</dbReference>
<name>A0A8J3EEA7_9PROT</name>
<organism evidence="1 2">
    <name type="scientific">Caldovatus sediminis</name>
    <dbReference type="NCBI Taxonomy" id="2041189"/>
    <lineage>
        <taxon>Bacteria</taxon>
        <taxon>Pseudomonadati</taxon>
        <taxon>Pseudomonadota</taxon>
        <taxon>Alphaproteobacteria</taxon>
        <taxon>Acetobacterales</taxon>
        <taxon>Roseomonadaceae</taxon>
        <taxon>Caldovatus</taxon>
    </lineage>
</organism>